<proteinExistence type="predicted"/>
<feature type="transmembrane region" description="Helical" evidence="6">
    <location>
        <begin position="299"/>
        <end position="321"/>
    </location>
</feature>
<feature type="transmembrane region" description="Helical" evidence="6">
    <location>
        <begin position="385"/>
        <end position="405"/>
    </location>
</feature>
<feature type="transmembrane region" description="Helical" evidence="6">
    <location>
        <begin position="425"/>
        <end position="443"/>
    </location>
</feature>
<dbReference type="SUPFAM" id="SSF103473">
    <property type="entry name" value="MFS general substrate transporter"/>
    <property type="match status" value="1"/>
</dbReference>
<feature type="transmembrane region" description="Helical" evidence="6">
    <location>
        <begin position="455"/>
        <end position="474"/>
    </location>
</feature>
<keyword evidence="9" id="KW-1185">Reference proteome</keyword>
<keyword evidence="2 6" id="KW-0812">Transmembrane</keyword>
<evidence type="ECO:0000256" key="5">
    <source>
        <dbReference type="SAM" id="MobiDB-lite"/>
    </source>
</evidence>
<feature type="transmembrane region" description="Helical" evidence="6">
    <location>
        <begin position="51"/>
        <end position="68"/>
    </location>
</feature>
<gene>
    <name evidence="8" type="ORF">B1R32_1345</name>
</gene>
<evidence type="ECO:0000259" key="7">
    <source>
        <dbReference type="PROSITE" id="PS50850"/>
    </source>
</evidence>
<dbReference type="PANTHER" id="PTHR11662">
    <property type="entry name" value="SOLUTE CARRIER FAMILY 17"/>
    <property type="match status" value="1"/>
</dbReference>
<accession>A0A2S8SNS8</accession>
<dbReference type="InterPro" id="IPR036259">
    <property type="entry name" value="MFS_trans_sf"/>
</dbReference>
<organism evidence="8 9">
    <name type="scientific">Abditibacterium utsteinense</name>
    <dbReference type="NCBI Taxonomy" id="1960156"/>
    <lineage>
        <taxon>Bacteria</taxon>
        <taxon>Pseudomonadati</taxon>
        <taxon>Abditibacteriota</taxon>
        <taxon>Abditibacteriia</taxon>
        <taxon>Abditibacteriales</taxon>
        <taxon>Abditibacteriaceae</taxon>
        <taxon>Abditibacterium</taxon>
    </lineage>
</organism>
<dbReference type="InterPro" id="IPR020846">
    <property type="entry name" value="MFS_dom"/>
</dbReference>
<reference evidence="8 9" key="1">
    <citation type="journal article" date="2018" name="Syst. Appl. Microbiol.">
        <title>Abditibacterium utsteinense sp. nov., the first cultivated member of candidate phylum FBP, isolated from ice-free Antarctic soil samples.</title>
        <authorList>
            <person name="Tahon G."/>
            <person name="Tytgat B."/>
            <person name="Lebbe L."/>
            <person name="Carlier A."/>
            <person name="Willems A."/>
        </authorList>
    </citation>
    <scope>NUCLEOTIDE SEQUENCE [LARGE SCALE GENOMIC DNA]</scope>
    <source>
        <strain evidence="8 9">LMG 29911</strain>
    </source>
</reference>
<dbReference type="PANTHER" id="PTHR11662:SF285">
    <property type="entry name" value="HEXURONATE TRANSPORTER"/>
    <property type="match status" value="1"/>
</dbReference>
<protein>
    <submittedName>
        <fullName evidence="8">Sugar phosphate permease</fullName>
    </submittedName>
</protein>
<keyword evidence="3 6" id="KW-1133">Transmembrane helix</keyword>
<dbReference type="CDD" id="cd17319">
    <property type="entry name" value="MFS_ExuT_GudP_like"/>
    <property type="match status" value="1"/>
</dbReference>
<feature type="transmembrane region" description="Helical" evidence="6">
    <location>
        <begin position="327"/>
        <end position="346"/>
    </location>
</feature>
<dbReference type="EMBL" id="NIGF01000034">
    <property type="protein sequence ID" value="PQV62447.1"/>
    <property type="molecule type" value="Genomic_DNA"/>
</dbReference>
<feature type="domain" description="Major facilitator superfamily (MFS) profile" evidence="7">
    <location>
        <begin position="140"/>
        <end position="573"/>
    </location>
</feature>
<evidence type="ECO:0000313" key="8">
    <source>
        <dbReference type="EMBL" id="PQV62447.1"/>
    </source>
</evidence>
<dbReference type="FunCoup" id="A0A2S8SNS8">
    <property type="interactions" value="300"/>
</dbReference>
<feature type="transmembrane region" description="Helical" evidence="6">
    <location>
        <begin position="548"/>
        <end position="569"/>
    </location>
</feature>
<evidence type="ECO:0000313" key="9">
    <source>
        <dbReference type="Proteomes" id="UP000237684"/>
    </source>
</evidence>
<feature type="transmembrane region" description="Helical" evidence="6">
    <location>
        <begin position="480"/>
        <end position="502"/>
    </location>
</feature>
<dbReference type="InterPro" id="IPR011701">
    <property type="entry name" value="MFS"/>
</dbReference>
<dbReference type="Gene3D" id="1.20.1250.20">
    <property type="entry name" value="MFS general substrate transporter like domains"/>
    <property type="match status" value="1"/>
</dbReference>
<dbReference type="RefSeq" id="WP_170065548.1">
    <property type="nucleotide sequence ID" value="NZ_NIGF01000034.1"/>
</dbReference>
<dbReference type="PROSITE" id="PS50850">
    <property type="entry name" value="MFS"/>
    <property type="match status" value="1"/>
</dbReference>
<evidence type="ECO:0000256" key="3">
    <source>
        <dbReference type="ARBA" id="ARBA00022989"/>
    </source>
</evidence>
<feature type="transmembrane region" description="Helical" evidence="6">
    <location>
        <begin position="210"/>
        <end position="230"/>
    </location>
</feature>
<comment type="caution">
    <text evidence="8">The sequence shown here is derived from an EMBL/GenBank/DDBJ whole genome shotgun (WGS) entry which is preliminary data.</text>
</comment>
<evidence type="ECO:0000256" key="4">
    <source>
        <dbReference type="ARBA" id="ARBA00023136"/>
    </source>
</evidence>
<dbReference type="InterPro" id="IPR050382">
    <property type="entry name" value="MFS_Na/Anion_cotransporter"/>
</dbReference>
<dbReference type="InParanoid" id="A0A2S8SNS8"/>
<dbReference type="Proteomes" id="UP000237684">
    <property type="component" value="Unassembled WGS sequence"/>
</dbReference>
<feature type="transmembrane region" description="Helical" evidence="6">
    <location>
        <begin position="236"/>
        <end position="256"/>
    </location>
</feature>
<comment type="subcellular location">
    <subcellularLocation>
        <location evidence="1">Membrane</location>
        <topology evidence="1">Multi-pass membrane protein</topology>
    </subcellularLocation>
</comment>
<dbReference type="AlphaFoldDB" id="A0A2S8SNS8"/>
<feature type="transmembrane region" description="Helical" evidence="6">
    <location>
        <begin position="514"/>
        <end position="536"/>
    </location>
</feature>
<dbReference type="Pfam" id="PF07690">
    <property type="entry name" value="MFS_1"/>
    <property type="match status" value="1"/>
</dbReference>
<sequence length="583" mass="61900">MPIDDSAVVPGATSADAPKSLATMGDEGPASTATGEAIAASGSKLPNVGRFRWVICALLFFATTINYVDRQVLGIIAPGLQNGPVLFTPAMIADPPALAAKLSNPSTPAARFLAARLSPSTRVGLAGGNGTTLRAALTTDFNRIVSGPLLNSATFNTQGFSEHLQQQVEKFGKAPPKGEDVTRFNHWLIEESFPGSIETSMRWSDKQYGYINSAFSAAYAIGMLLVGGLLDRFGVRAGYALALFVWSVAAMGHAFASSAFSFGVARFALGLGEAANFPAAIKTVAEWFPRRERALCTGIFNSGSNIGAILAPLCVPALALAFGWQSAFVATGLIGMLWLFFWLPIYRAPEEHPKVSPSELAYIRSDPADPPEKMRWAELLKHRQTWAILAGRSLTEIPWWFYLFWGAKFLDTQFGVSLKQVGLPLIVIYVVADFGSIGGGWLSSSLLKRGWSVNAARKTALLVCALCVLPVTLAPHSTNLWVAVGLIALAAAAHQGWSANYFTLASDMFPRRAVGSVVGISGFVGALSNVGGQAIIGNVLDKNGGNYTPLFLLCGVAYLTALGIVHLIIPKMTPIGMGDTKSA</sequence>
<feature type="region of interest" description="Disordered" evidence="5">
    <location>
        <begin position="1"/>
        <end position="28"/>
    </location>
</feature>
<evidence type="ECO:0000256" key="2">
    <source>
        <dbReference type="ARBA" id="ARBA00022692"/>
    </source>
</evidence>
<evidence type="ECO:0000256" key="6">
    <source>
        <dbReference type="SAM" id="Phobius"/>
    </source>
</evidence>
<keyword evidence="4 6" id="KW-0472">Membrane</keyword>
<name>A0A2S8SNS8_9BACT</name>
<dbReference type="GO" id="GO:0015134">
    <property type="term" value="F:hexuronate transmembrane transporter activity"/>
    <property type="evidence" value="ECO:0007669"/>
    <property type="project" value="TreeGrafter"/>
</dbReference>
<evidence type="ECO:0000256" key="1">
    <source>
        <dbReference type="ARBA" id="ARBA00004141"/>
    </source>
</evidence>
<dbReference type="GO" id="GO:0016020">
    <property type="term" value="C:membrane"/>
    <property type="evidence" value="ECO:0007669"/>
    <property type="project" value="UniProtKB-SubCell"/>
</dbReference>